<protein>
    <recommendedName>
        <fullName evidence="4">Lipoprotein</fullName>
    </recommendedName>
</protein>
<evidence type="ECO:0008006" key="4">
    <source>
        <dbReference type="Google" id="ProtNLM"/>
    </source>
</evidence>
<keyword evidence="3" id="KW-1185">Reference proteome</keyword>
<dbReference type="EMBL" id="JAPFQN010000008">
    <property type="protein sequence ID" value="MCX2745143.1"/>
    <property type="molecule type" value="Genomic_DNA"/>
</dbReference>
<gene>
    <name evidence="2" type="ORF">OO013_14785</name>
</gene>
<feature type="region of interest" description="Disordered" evidence="1">
    <location>
        <begin position="56"/>
        <end position="76"/>
    </location>
</feature>
<evidence type="ECO:0000313" key="2">
    <source>
        <dbReference type="EMBL" id="MCX2745143.1"/>
    </source>
</evidence>
<evidence type="ECO:0000256" key="1">
    <source>
        <dbReference type="SAM" id="MobiDB-lite"/>
    </source>
</evidence>
<dbReference type="PROSITE" id="PS51257">
    <property type="entry name" value="PROKAR_LIPOPROTEIN"/>
    <property type="match status" value="1"/>
</dbReference>
<feature type="compositionally biased region" description="Basic and acidic residues" evidence="1">
    <location>
        <begin position="62"/>
        <end position="76"/>
    </location>
</feature>
<proteinExistence type="predicted"/>
<dbReference type="RefSeq" id="WP_266057693.1">
    <property type="nucleotide sequence ID" value="NZ_JAPFQN010000008.1"/>
</dbReference>
<organism evidence="2 3">
    <name type="scientific">Mangrovivirga halotolerans</name>
    <dbReference type="NCBI Taxonomy" id="2993936"/>
    <lineage>
        <taxon>Bacteria</taxon>
        <taxon>Pseudomonadati</taxon>
        <taxon>Bacteroidota</taxon>
        <taxon>Cytophagia</taxon>
        <taxon>Cytophagales</taxon>
        <taxon>Mangrovivirgaceae</taxon>
        <taxon>Mangrovivirga</taxon>
    </lineage>
</organism>
<reference evidence="2 3" key="1">
    <citation type="submission" date="2022-11" db="EMBL/GenBank/DDBJ databases">
        <title>The characterization of three novel Bacteroidetes species and genomic analysis of their roles in tidal elemental geochemical cycles.</title>
        <authorList>
            <person name="Ma K."/>
        </authorList>
    </citation>
    <scope>NUCLEOTIDE SEQUENCE [LARGE SCALE GENOMIC DNA]</scope>
    <source>
        <strain evidence="2 3">M17</strain>
    </source>
</reference>
<evidence type="ECO:0000313" key="3">
    <source>
        <dbReference type="Proteomes" id="UP001209885"/>
    </source>
</evidence>
<comment type="caution">
    <text evidence="2">The sequence shown here is derived from an EMBL/GenBank/DDBJ whole genome shotgun (WGS) entry which is preliminary data.</text>
</comment>
<sequence length="236" mass="27361">MNKRHIFSLLAIVLLMSSCFNFKERIFLKKDGSGTYTFTIDMSALKPMMEAFENMADSTQTDDEKKEGPKDMTKKFDDDMQKDKELLESVDGITNVEAISDEETFNFGLKFDFADVKALNNALNAMNKKENENYQEKEFFKYSKKSFERVSLFLDKSELKQEMSEESDEEMTDQDFEQMSQMFGDMTYTTEYVFEQPVKNISNQNAMMSPDGKKVTIETKILKEEEGESGPTKFSF</sequence>
<accession>A0ABT3RU59</accession>
<name>A0ABT3RU59_9BACT</name>
<dbReference type="Proteomes" id="UP001209885">
    <property type="component" value="Unassembled WGS sequence"/>
</dbReference>